<feature type="domain" description="UBP-type" evidence="8">
    <location>
        <begin position="299"/>
        <end position="391"/>
    </location>
</feature>
<dbReference type="RefSeq" id="XP_022649408.1">
    <property type="nucleotide sequence ID" value="XM_022793673.1"/>
</dbReference>
<feature type="coiled-coil region" evidence="5">
    <location>
        <begin position="412"/>
        <end position="471"/>
    </location>
</feature>
<dbReference type="Proteomes" id="UP000594260">
    <property type="component" value="Unplaced"/>
</dbReference>
<feature type="domain" description="RING-type" evidence="7">
    <location>
        <begin position="260"/>
        <end position="302"/>
    </location>
</feature>
<dbReference type="GeneID" id="111245380"/>
<dbReference type="InterPro" id="IPR011422">
    <property type="entry name" value="BRAP2/ETP1_RRM"/>
</dbReference>
<evidence type="ECO:0008006" key="11">
    <source>
        <dbReference type="Google" id="ProtNLM"/>
    </source>
</evidence>
<dbReference type="GO" id="GO:0007265">
    <property type="term" value="P:Ras protein signal transduction"/>
    <property type="evidence" value="ECO:0007669"/>
    <property type="project" value="TreeGrafter"/>
</dbReference>
<dbReference type="InterPro" id="IPR013083">
    <property type="entry name" value="Znf_RING/FYVE/PHD"/>
</dbReference>
<dbReference type="PANTHER" id="PTHR24007:SF7">
    <property type="entry name" value="BRCA1-ASSOCIATED PROTEIN"/>
    <property type="match status" value="1"/>
</dbReference>
<dbReference type="GO" id="GO:0005737">
    <property type="term" value="C:cytoplasm"/>
    <property type="evidence" value="ECO:0007669"/>
    <property type="project" value="TreeGrafter"/>
</dbReference>
<evidence type="ECO:0000256" key="3">
    <source>
        <dbReference type="ARBA" id="ARBA00022833"/>
    </source>
</evidence>
<dbReference type="RefSeq" id="XP_022649407.1">
    <property type="nucleotide sequence ID" value="XM_022793672.1"/>
</dbReference>
<feature type="compositionally biased region" description="Basic and acidic residues" evidence="6">
    <location>
        <begin position="72"/>
        <end position="98"/>
    </location>
</feature>
<evidence type="ECO:0000256" key="4">
    <source>
        <dbReference type="PROSITE-ProRule" id="PRU00502"/>
    </source>
</evidence>
<dbReference type="EnsemblMetazoa" id="XM_022793673">
    <property type="protein sequence ID" value="XP_022649408"/>
    <property type="gene ID" value="LOC111245380"/>
</dbReference>
<feature type="compositionally biased region" description="Low complexity" evidence="6">
    <location>
        <begin position="564"/>
        <end position="582"/>
    </location>
</feature>
<dbReference type="GO" id="GO:0061630">
    <property type="term" value="F:ubiquitin protein ligase activity"/>
    <property type="evidence" value="ECO:0007669"/>
    <property type="project" value="TreeGrafter"/>
</dbReference>
<dbReference type="SMART" id="SM00184">
    <property type="entry name" value="RING"/>
    <property type="match status" value="1"/>
</dbReference>
<dbReference type="InParanoid" id="A0A7M7JC20"/>
<dbReference type="EnsemblMetazoa" id="XM_022793674">
    <property type="protein sequence ID" value="XP_022649409"/>
    <property type="gene ID" value="LOC111245380"/>
</dbReference>
<keyword evidence="2 4" id="KW-0863">Zinc-finger</keyword>
<dbReference type="SUPFAM" id="SSF57850">
    <property type="entry name" value="RING/U-box"/>
    <property type="match status" value="2"/>
</dbReference>
<reference evidence="9" key="1">
    <citation type="submission" date="2021-01" db="UniProtKB">
        <authorList>
            <consortium name="EnsemblMetazoa"/>
        </authorList>
    </citation>
    <scope>IDENTIFICATION</scope>
</reference>
<name>A0A7M7JC20_VARDE</name>
<dbReference type="InterPro" id="IPR047243">
    <property type="entry name" value="RING-H2_BRAP2"/>
</dbReference>
<keyword evidence="5" id="KW-0175">Coiled coil</keyword>
<evidence type="ECO:0000256" key="5">
    <source>
        <dbReference type="SAM" id="Coils"/>
    </source>
</evidence>
<dbReference type="GO" id="GO:0016567">
    <property type="term" value="P:protein ubiquitination"/>
    <property type="evidence" value="ECO:0007669"/>
    <property type="project" value="TreeGrafter"/>
</dbReference>
<feature type="region of interest" description="Disordered" evidence="6">
    <location>
        <begin position="547"/>
        <end position="597"/>
    </location>
</feature>
<sequence>MSRDVHFVRIRIQLEPGCEVIPQVAYSSDKSERDELQSIGVPKSSESSNPEEALRERLGRRRFEEIRIETLMDTKKHQSKAGEGEGSRCTEVPERTVDDASGSGQLEQVQFFSGNHCVEVTKGILHLFKEDRKTTIDPDCSRSLMLCMMAVPAYLPLHDLLQFVAPFSPHTEHIRVIRDGKPNVYMVLLRFRSQKATDEFYEGFNGKPFNSIEGDICHLVYVAKVEVISGSSTEDSRSDGYSWTRLDVGPITGHTELPTCPVCLERMDESIEGVLTILCNHSFHDTCLAKWHGDNNTCPVCRYTQTPQLEAENCCQTCGATENLWICLLCGHIGCGRYVAGHANMHYSRTEHTFAMQLDNRSVWDYAGDNYVHRLVQNKTDGKLVQLESPVGGATMNEKVDSVQLEYTYLLTSQLEQQRRFFEESVEQQAKESARQIEELKEKTRIAVEERKELEGKMGQVIKERDSARKKLDAMTMQCVKIKKELQDERQLSQCLLADQKGWQTRLEALETSTAKSKQESDSKISELEEQLRDVLFFLEAKSKIERQPEELREDMAGGSIHITPSAGASSCSSRSTPGRGTVASGGARPRKSNRKK</sequence>
<dbReference type="GO" id="GO:0008270">
    <property type="term" value="F:zinc ion binding"/>
    <property type="evidence" value="ECO:0007669"/>
    <property type="project" value="UniProtKB-KW"/>
</dbReference>
<keyword evidence="1" id="KW-0479">Metal-binding</keyword>
<evidence type="ECO:0000256" key="1">
    <source>
        <dbReference type="ARBA" id="ARBA00022723"/>
    </source>
</evidence>
<keyword evidence="3" id="KW-0862">Zinc</keyword>
<evidence type="ECO:0000259" key="8">
    <source>
        <dbReference type="PROSITE" id="PS50271"/>
    </source>
</evidence>
<dbReference type="FunCoup" id="A0A7M7JC20">
    <property type="interactions" value="2043"/>
</dbReference>
<evidence type="ECO:0000313" key="10">
    <source>
        <dbReference type="Proteomes" id="UP000594260"/>
    </source>
</evidence>
<protein>
    <recommendedName>
        <fullName evidence="11">BRCA1-associated protein</fullName>
    </recommendedName>
</protein>
<dbReference type="CDD" id="cd16457">
    <property type="entry name" value="RING-H2_BRAP2"/>
    <property type="match status" value="1"/>
</dbReference>
<dbReference type="InterPro" id="IPR001607">
    <property type="entry name" value="Znf_UBP"/>
</dbReference>
<dbReference type="EnsemblMetazoa" id="XM_022793675">
    <property type="protein sequence ID" value="XP_022649410"/>
    <property type="gene ID" value="LOC111245380"/>
</dbReference>
<dbReference type="RefSeq" id="XP_022649410.1">
    <property type="nucleotide sequence ID" value="XM_022793675.1"/>
</dbReference>
<dbReference type="OMA" id="RFNSIEP"/>
<dbReference type="AlphaFoldDB" id="A0A7M7JC20"/>
<dbReference type="Pfam" id="PF07576">
    <property type="entry name" value="BRAP2"/>
    <property type="match status" value="1"/>
</dbReference>
<evidence type="ECO:0000259" key="7">
    <source>
        <dbReference type="PROSITE" id="PS50089"/>
    </source>
</evidence>
<feature type="compositionally biased region" description="Basic and acidic residues" evidence="6">
    <location>
        <begin position="547"/>
        <end position="556"/>
    </location>
</feature>
<dbReference type="EnsemblMetazoa" id="XM_022793672">
    <property type="protein sequence ID" value="XP_022649407"/>
    <property type="gene ID" value="LOC111245380"/>
</dbReference>
<accession>A0A7M7JC20</accession>
<dbReference type="SMART" id="SM00290">
    <property type="entry name" value="ZnF_UBP"/>
    <property type="match status" value="1"/>
</dbReference>
<evidence type="ECO:0000313" key="9">
    <source>
        <dbReference type="EnsemblMetazoa" id="XP_022649407"/>
    </source>
</evidence>
<dbReference type="Pfam" id="PF13639">
    <property type="entry name" value="zf-RING_2"/>
    <property type="match status" value="1"/>
</dbReference>
<keyword evidence="10" id="KW-1185">Reference proteome</keyword>
<dbReference type="Pfam" id="PF02148">
    <property type="entry name" value="zf-UBP"/>
    <property type="match status" value="1"/>
</dbReference>
<dbReference type="PROSITE" id="PS50271">
    <property type="entry name" value="ZF_UBP"/>
    <property type="match status" value="1"/>
</dbReference>
<dbReference type="RefSeq" id="XP_022649409.1">
    <property type="nucleotide sequence ID" value="XM_022793674.1"/>
</dbReference>
<dbReference type="OrthoDB" id="273556at2759"/>
<proteinExistence type="predicted"/>
<dbReference type="PANTHER" id="PTHR24007">
    <property type="entry name" value="BRCA1-ASSOCIATED PROTEIN"/>
    <property type="match status" value="1"/>
</dbReference>
<dbReference type="InterPro" id="IPR034932">
    <property type="entry name" value="BRAP2_RRM"/>
</dbReference>
<dbReference type="CDD" id="cd12718">
    <property type="entry name" value="RRM_BRAP2"/>
    <property type="match status" value="1"/>
</dbReference>
<evidence type="ECO:0000256" key="6">
    <source>
        <dbReference type="SAM" id="MobiDB-lite"/>
    </source>
</evidence>
<organism evidence="9 10">
    <name type="scientific">Varroa destructor</name>
    <name type="common">Honeybee mite</name>
    <dbReference type="NCBI Taxonomy" id="109461"/>
    <lineage>
        <taxon>Eukaryota</taxon>
        <taxon>Metazoa</taxon>
        <taxon>Ecdysozoa</taxon>
        <taxon>Arthropoda</taxon>
        <taxon>Chelicerata</taxon>
        <taxon>Arachnida</taxon>
        <taxon>Acari</taxon>
        <taxon>Parasitiformes</taxon>
        <taxon>Mesostigmata</taxon>
        <taxon>Gamasina</taxon>
        <taxon>Dermanyssoidea</taxon>
        <taxon>Varroidae</taxon>
        <taxon>Varroa</taxon>
    </lineage>
</organism>
<dbReference type="InterPro" id="IPR001841">
    <property type="entry name" value="Znf_RING"/>
</dbReference>
<dbReference type="KEGG" id="vde:111245380"/>
<feature type="region of interest" description="Disordered" evidence="6">
    <location>
        <begin position="25"/>
        <end position="56"/>
    </location>
</feature>
<dbReference type="PROSITE" id="PS50089">
    <property type="entry name" value="ZF_RING_2"/>
    <property type="match status" value="1"/>
</dbReference>
<dbReference type="Gene3D" id="3.30.40.10">
    <property type="entry name" value="Zinc/RING finger domain, C3HC4 (zinc finger)"/>
    <property type="match status" value="2"/>
</dbReference>
<evidence type="ECO:0000256" key="2">
    <source>
        <dbReference type="ARBA" id="ARBA00022771"/>
    </source>
</evidence>
<feature type="region of interest" description="Disordered" evidence="6">
    <location>
        <begin position="72"/>
        <end position="100"/>
    </location>
</feature>